<evidence type="ECO:0000256" key="1">
    <source>
        <dbReference type="SAM" id="SignalP"/>
    </source>
</evidence>
<dbReference type="InterPro" id="IPR025245">
    <property type="entry name" value="DUF4197"/>
</dbReference>
<evidence type="ECO:0000313" key="2">
    <source>
        <dbReference type="EMBL" id="MBN8743121.1"/>
    </source>
</evidence>
<comment type="caution">
    <text evidence="2">The sequence shown here is derived from an EMBL/GenBank/DDBJ whole genome shotgun (WGS) entry which is preliminary data.</text>
</comment>
<evidence type="ECO:0000313" key="3">
    <source>
        <dbReference type="Proteomes" id="UP000664800"/>
    </source>
</evidence>
<feature type="signal peptide" evidence="1">
    <location>
        <begin position="1"/>
        <end position="26"/>
    </location>
</feature>
<sequence>MKTRPLALPLALAVVLALAAPLPAMAFDLGNLTNQLSGALGTAQAPAQQAAQPNSAGQGSGASSGAVNAAVAALSNGEVDQGLKTALSRGADIAVKELGRENGFYGNAKWRIPLPPAIEKASGLMRMAGMGAQADQLDLAINRAAEAAVPEAKTLLVDAVKSMSVQDAKGILTGGDEAATDYFKRKTEAPLTQKFLPIVTQATDKVGLAQTYNRFAGQAAQFGLVKADQASIQQYVTQEALKRLYQAIGEQEKAIRTDPVGTGSKLLGKVFGAALGR</sequence>
<dbReference type="Proteomes" id="UP000664800">
    <property type="component" value="Unassembled WGS sequence"/>
</dbReference>
<protein>
    <submittedName>
        <fullName evidence="2">DUF4197 domain-containing protein</fullName>
    </submittedName>
</protein>
<dbReference type="RefSeq" id="WP_276727458.1">
    <property type="nucleotide sequence ID" value="NZ_JAFKMR010000010.1"/>
</dbReference>
<reference evidence="2" key="1">
    <citation type="submission" date="2021-02" db="EMBL/GenBank/DDBJ databases">
        <title>Thiocyanate and organic carbon inputs drive convergent selection for specific autotrophic Afipia and Thiobacillus strains within complex microbiomes.</title>
        <authorList>
            <person name="Huddy R.J."/>
            <person name="Sachdeva R."/>
            <person name="Kadzinga F."/>
            <person name="Kantor R.S."/>
            <person name="Harrison S.T.L."/>
            <person name="Banfield J.F."/>
        </authorList>
    </citation>
    <scope>NUCLEOTIDE SEQUENCE</scope>
    <source>
        <strain evidence="2">SCN18_13_7_16_R3_B_64_19</strain>
    </source>
</reference>
<organism evidence="2 3">
    <name type="scientific">Thiomonas arsenitoxydans (strain DSM 22701 / CIP 110005 / 3As)</name>
    <dbReference type="NCBI Taxonomy" id="426114"/>
    <lineage>
        <taxon>Bacteria</taxon>
        <taxon>Pseudomonadati</taxon>
        <taxon>Pseudomonadota</taxon>
        <taxon>Betaproteobacteria</taxon>
        <taxon>Burkholderiales</taxon>
        <taxon>Thiomonas</taxon>
    </lineage>
</organism>
<dbReference type="EMBL" id="JAFKMR010000010">
    <property type="protein sequence ID" value="MBN8743121.1"/>
    <property type="molecule type" value="Genomic_DNA"/>
</dbReference>
<gene>
    <name evidence="2" type="ORF">J0I24_02325</name>
</gene>
<dbReference type="Pfam" id="PF13852">
    <property type="entry name" value="DUF4197"/>
    <property type="match status" value="1"/>
</dbReference>
<feature type="chain" id="PRO_5034197535" evidence="1">
    <location>
        <begin position="27"/>
        <end position="277"/>
    </location>
</feature>
<name>A0A8I1SW07_THIA3</name>
<proteinExistence type="predicted"/>
<accession>A0A8I1SW07</accession>
<keyword evidence="1" id="KW-0732">Signal</keyword>
<dbReference type="AlphaFoldDB" id="A0A8I1SW07"/>